<evidence type="ECO:0000256" key="3">
    <source>
        <dbReference type="ARBA" id="ARBA00022523"/>
    </source>
</evidence>
<dbReference type="GO" id="GO:0006995">
    <property type="term" value="P:cellular response to nitrogen starvation"/>
    <property type="evidence" value="ECO:0007669"/>
    <property type="project" value="UniProtKB-ARBA"/>
</dbReference>
<dbReference type="GO" id="GO:0048364">
    <property type="term" value="P:root development"/>
    <property type="evidence" value="ECO:0007669"/>
    <property type="project" value="InterPro"/>
</dbReference>
<dbReference type="PANTHER" id="PTHR33348:SF44">
    <property type="entry name" value="PRECURSOR OF CEP6"/>
    <property type="match status" value="1"/>
</dbReference>
<keyword evidence="9" id="KW-0472">Membrane</keyword>
<keyword evidence="4" id="KW-0964">Secreted</keyword>
<dbReference type="AlphaFoldDB" id="A0AAD7KR00"/>
<evidence type="ECO:0000313" key="10">
    <source>
        <dbReference type="EMBL" id="KAJ7944409.1"/>
    </source>
</evidence>
<comment type="subcellular location">
    <subcellularLocation>
        <location evidence="1">Secreted</location>
        <location evidence="1">Extracellular space</location>
        <location evidence="1">Apoplast</location>
    </subcellularLocation>
</comment>
<evidence type="ECO:0000256" key="2">
    <source>
        <dbReference type="ARBA" id="ARBA00008963"/>
    </source>
</evidence>
<feature type="region of interest" description="Disordered" evidence="8">
    <location>
        <begin position="40"/>
        <end position="63"/>
    </location>
</feature>
<keyword evidence="11" id="KW-1185">Reference proteome</keyword>
<evidence type="ECO:0000256" key="6">
    <source>
        <dbReference type="ARBA" id="ARBA00022729"/>
    </source>
</evidence>
<comment type="caution">
    <text evidence="10">The sequence shown here is derived from an EMBL/GenBank/DDBJ whole genome shotgun (WGS) entry which is preliminary data.</text>
</comment>
<sequence>MGEFHFVLKFFAILVALLVFHEVLLFSEGRKLKPVNQKESIYDHQPTPPPYNPSKQIHPPLPQNYGTRFFDDSAVVSTDDFRPTAPGNSPGVGHKHSFEKQNQVDHNEPKGQVVDPSLDVTYYVTARPVNDFKPTAPGHSPGVGHAIQTKMDNQINN</sequence>
<reference evidence="10" key="1">
    <citation type="journal article" date="2023" name="Science">
        <title>Elucidation of the pathway for biosynthesis of saponin adjuvants from the soapbark tree.</title>
        <authorList>
            <person name="Reed J."/>
            <person name="Orme A."/>
            <person name="El-Demerdash A."/>
            <person name="Owen C."/>
            <person name="Martin L.B.B."/>
            <person name="Misra R.C."/>
            <person name="Kikuchi S."/>
            <person name="Rejzek M."/>
            <person name="Martin A.C."/>
            <person name="Harkess A."/>
            <person name="Leebens-Mack J."/>
            <person name="Louveau T."/>
            <person name="Stephenson M.J."/>
            <person name="Osbourn A."/>
        </authorList>
    </citation>
    <scope>NUCLEOTIDE SEQUENCE</scope>
    <source>
        <strain evidence="10">S10</strain>
    </source>
</reference>
<keyword evidence="5" id="KW-0372">Hormone</keyword>
<evidence type="ECO:0000256" key="5">
    <source>
        <dbReference type="ARBA" id="ARBA00022702"/>
    </source>
</evidence>
<dbReference type="GO" id="GO:1902025">
    <property type="term" value="P:nitrate import"/>
    <property type="evidence" value="ECO:0007669"/>
    <property type="project" value="TreeGrafter"/>
</dbReference>
<name>A0AAD7KR00_QUISA</name>
<evidence type="ECO:0000256" key="4">
    <source>
        <dbReference type="ARBA" id="ARBA00022525"/>
    </source>
</evidence>
<dbReference type="PANTHER" id="PTHR33348">
    <property type="entry name" value="PRECURSOR OF CEP5"/>
    <property type="match status" value="1"/>
</dbReference>
<keyword evidence="3" id="KW-0052">Apoplast</keyword>
<dbReference type="EMBL" id="JARAOO010000014">
    <property type="protein sequence ID" value="KAJ7944409.1"/>
    <property type="molecule type" value="Genomic_DNA"/>
</dbReference>
<dbReference type="GO" id="GO:1901371">
    <property type="term" value="P:regulation of leaf morphogenesis"/>
    <property type="evidence" value="ECO:0007669"/>
    <property type="project" value="TreeGrafter"/>
</dbReference>
<evidence type="ECO:0000256" key="8">
    <source>
        <dbReference type="SAM" id="MobiDB-lite"/>
    </source>
</evidence>
<keyword evidence="9" id="KW-1133">Transmembrane helix</keyword>
<dbReference type="GO" id="GO:2000280">
    <property type="term" value="P:regulation of root development"/>
    <property type="evidence" value="ECO:0007669"/>
    <property type="project" value="TreeGrafter"/>
</dbReference>
<dbReference type="GO" id="GO:0048046">
    <property type="term" value="C:apoplast"/>
    <property type="evidence" value="ECO:0007669"/>
    <property type="project" value="UniProtKB-SubCell"/>
</dbReference>
<dbReference type="Proteomes" id="UP001163823">
    <property type="component" value="Chromosome 14"/>
</dbReference>
<feature type="region of interest" description="Disordered" evidence="8">
    <location>
        <begin position="132"/>
        <end position="157"/>
    </location>
</feature>
<dbReference type="GO" id="GO:0005179">
    <property type="term" value="F:hormone activity"/>
    <property type="evidence" value="ECO:0007669"/>
    <property type="project" value="UniProtKB-KW"/>
</dbReference>
<comment type="similarity">
    <text evidence="2">Belongs to the C-terminally encoded plant signaling peptide (CEP) family.</text>
</comment>
<evidence type="ECO:0000256" key="9">
    <source>
        <dbReference type="SAM" id="Phobius"/>
    </source>
</evidence>
<evidence type="ECO:0000256" key="7">
    <source>
        <dbReference type="ARBA" id="ARBA00023278"/>
    </source>
</evidence>
<proteinExistence type="inferred from homology"/>
<feature type="transmembrane region" description="Helical" evidence="9">
    <location>
        <begin position="6"/>
        <end position="26"/>
    </location>
</feature>
<keyword evidence="9" id="KW-0812">Transmembrane</keyword>
<gene>
    <name evidence="10" type="ORF">O6P43_033808</name>
</gene>
<protein>
    <submittedName>
        <fullName evidence="10">Precursor of CEP9</fullName>
    </submittedName>
</protein>
<evidence type="ECO:0000313" key="11">
    <source>
        <dbReference type="Proteomes" id="UP001163823"/>
    </source>
</evidence>
<feature type="region of interest" description="Disordered" evidence="8">
    <location>
        <begin position="82"/>
        <end position="114"/>
    </location>
</feature>
<feature type="compositionally biased region" description="Basic and acidic residues" evidence="8">
    <location>
        <begin position="96"/>
        <end position="109"/>
    </location>
</feature>
<accession>A0AAD7KR00</accession>
<organism evidence="10 11">
    <name type="scientific">Quillaja saponaria</name>
    <name type="common">Soap bark tree</name>
    <dbReference type="NCBI Taxonomy" id="32244"/>
    <lineage>
        <taxon>Eukaryota</taxon>
        <taxon>Viridiplantae</taxon>
        <taxon>Streptophyta</taxon>
        <taxon>Embryophyta</taxon>
        <taxon>Tracheophyta</taxon>
        <taxon>Spermatophyta</taxon>
        <taxon>Magnoliopsida</taxon>
        <taxon>eudicotyledons</taxon>
        <taxon>Gunneridae</taxon>
        <taxon>Pentapetalae</taxon>
        <taxon>rosids</taxon>
        <taxon>fabids</taxon>
        <taxon>Fabales</taxon>
        <taxon>Quillajaceae</taxon>
        <taxon>Quillaja</taxon>
    </lineage>
</organism>
<dbReference type="InterPro" id="IPR033250">
    <property type="entry name" value="CEP"/>
</dbReference>
<evidence type="ECO:0000256" key="1">
    <source>
        <dbReference type="ARBA" id="ARBA00004271"/>
    </source>
</evidence>
<dbReference type="KEGG" id="qsa:O6P43_033808"/>
<keyword evidence="7" id="KW-0379">Hydroxylation</keyword>
<keyword evidence="6" id="KW-0732">Signal</keyword>